<dbReference type="AlphaFoldDB" id="A0A7R8W983"/>
<evidence type="ECO:0000256" key="1">
    <source>
        <dbReference type="SAM" id="MobiDB-lite"/>
    </source>
</evidence>
<name>A0A7R8W983_9CRUS</name>
<reference evidence="2" key="1">
    <citation type="submission" date="2020-11" db="EMBL/GenBank/DDBJ databases">
        <authorList>
            <person name="Tran Van P."/>
        </authorList>
    </citation>
    <scope>NUCLEOTIDE SEQUENCE</scope>
</reference>
<organism evidence="2">
    <name type="scientific">Cyprideis torosa</name>
    <dbReference type="NCBI Taxonomy" id="163714"/>
    <lineage>
        <taxon>Eukaryota</taxon>
        <taxon>Metazoa</taxon>
        <taxon>Ecdysozoa</taxon>
        <taxon>Arthropoda</taxon>
        <taxon>Crustacea</taxon>
        <taxon>Oligostraca</taxon>
        <taxon>Ostracoda</taxon>
        <taxon>Podocopa</taxon>
        <taxon>Podocopida</taxon>
        <taxon>Cytherocopina</taxon>
        <taxon>Cytheroidea</taxon>
        <taxon>Cytherideidae</taxon>
        <taxon>Cyprideis</taxon>
    </lineage>
</organism>
<feature type="compositionally biased region" description="Basic and acidic residues" evidence="1">
    <location>
        <begin position="12"/>
        <end position="26"/>
    </location>
</feature>
<proteinExistence type="predicted"/>
<sequence>MADVSRANSKLPTKEKPKQKEDENPSSKKPANGQHVEKKSGTVPVVDNKQGKKAGEKLEPPKKEAKGFRKSPI</sequence>
<gene>
    <name evidence="2" type="ORF">CTOB1V02_LOCUS2641</name>
</gene>
<accession>A0A7R8W983</accession>
<protein>
    <submittedName>
        <fullName evidence="2">Uncharacterized protein</fullName>
    </submittedName>
</protein>
<feature type="compositionally biased region" description="Basic and acidic residues" evidence="1">
    <location>
        <begin position="49"/>
        <end position="67"/>
    </location>
</feature>
<feature type="compositionally biased region" description="Polar residues" evidence="1">
    <location>
        <begin position="1"/>
        <end position="11"/>
    </location>
</feature>
<dbReference type="EMBL" id="OB660420">
    <property type="protein sequence ID" value="CAD7224686.1"/>
    <property type="molecule type" value="Genomic_DNA"/>
</dbReference>
<evidence type="ECO:0000313" key="2">
    <source>
        <dbReference type="EMBL" id="CAD7224686.1"/>
    </source>
</evidence>
<feature type="region of interest" description="Disordered" evidence="1">
    <location>
        <begin position="1"/>
        <end position="73"/>
    </location>
</feature>